<evidence type="ECO:0000313" key="1">
    <source>
        <dbReference type="EMBL" id="KAK2157524.1"/>
    </source>
</evidence>
<dbReference type="AlphaFoldDB" id="A0AAD9N816"/>
<dbReference type="Proteomes" id="UP001208570">
    <property type="component" value="Unassembled WGS sequence"/>
</dbReference>
<keyword evidence="2" id="KW-1185">Reference proteome</keyword>
<evidence type="ECO:0000313" key="2">
    <source>
        <dbReference type="Proteomes" id="UP001208570"/>
    </source>
</evidence>
<accession>A0AAD9N816</accession>
<sequence>MYYVICMVKSLPLTLLELVKYLEIQMMIVYIYLDIMIVLAQTRDDKREGEVGLFVKDNINYKMGEDLSVFIPSYLSKQNYTKGKSNEIIGVIYKTNIQPKACNLDIFI</sequence>
<protein>
    <submittedName>
        <fullName evidence="1">Uncharacterized protein</fullName>
    </submittedName>
</protein>
<reference evidence="1" key="1">
    <citation type="journal article" date="2023" name="Mol. Biol. Evol.">
        <title>Third-Generation Sequencing Reveals the Adaptive Role of the Epigenome in Three Deep-Sea Polychaetes.</title>
        <authorList>
            <person name="Perez M."/>
            <person name="Aroh O."/>
            <person name="Sun Y."/>
            <person name="Lan Y."/>
            <person name="Juniper S.K."/>
            <person name="Young C.R."/>
            <person name="Angers B."/>
            <person name="Qian P.Y."/>
        </authorList>
    </citation>
    <scope>NUCLEOTIDE SEQUENCE</scope>
    <source>
        <strain evidence="1">P08H-3</strain>
    </source>
</reference>
<organism evidence="1 2">
    <name type="scientific">Paralvinella palmiformis</name>
    <dbReference type="NCBI Taxonomy" id="53620"/>
    <lineage>
        <taxon>Eukaryota</taxon>
        <taxon>Metazoa</taxon>
        <taxon>Spiralia</taxon>
        <taxon>Lophotrochozoa</taxon>
        <taxon>Annelida</taxon>
        <taxon>Polychaeta</taxon>
        <taxon>Sedentaria</taxon>
        <taxon>Canalipalpata</taxon>
        <taxon>Terebellida</taxon>
        <taxon>Terebelliformia</taxon>
        <taxon>Alvinellidae</taxon>
        <taxon>Paralvinella</taxon>
    </lineage>
</organism>
<comment type="caution">
    <text evidence="1">The sequence shown here is derived from an EMBL/GenBank/DDBJ whole genome shotgun (WGS) entry which is preliminary data.</text>
</comment>
<dbReference type="EMBL" id="JAODUP010000189">
    <property type="protein sequence ID" value="KAK2157524.1"/>
    <property type="molecule type" value="Genomic_DNA"/>
</dbReference>
<proteinExistence type="predicted"/>
<name>A0AAD9N816_9ANNE</name>
<gene>
    <name evidence="1" type="ORF">LSH36_189g01030</name>
</gene>